<reference evidence="1 2" key="1">
    <citation type="journal article" date="2023" name="Plants (Basel)">
        <title>Bridging the Gap: Combining Genomics and Transcriptomics Approaches to Understand Stylosanthes scabra, an Orphan Legume from the Brazilian Caatinga.</title>
        <authorList>
            <person name="Ferreira-Neto J.R.C."/>
            <person name="da Silva M.D."/>
            <person name="Binneck E."/>
            <person name="de Melo N.F."/>
            <person name="da Silva R.H."/>
            <person name="de Melo A.L.T.M."/>
            <person name="Pandolfi V."/>
            <person name="Bustamante F.O."/>
            <person name="Brasileiro-Vidal A.C."/>
            <person name="Benko-Iseppon A.M."/>
        </authorList>
    </citation>
    <scope>NUCLEOTIDE SEQUENCE [LARGE SCALE GENOMIC DNA]</scope>
    <source>
        <tissue evidence="1">Leaves</tissue>
    </source>
</reference>
<proteinExistence type="predicted"/>
<name>A0ABU6VTW1_9FABA</name>
<accession>A0ABU6VTW1</accession>
<comment type="caution">
    <text evidence="1">The sequence shown here is derived from an EMBL/GenBank/DDBJ whole genome shotgun (WGS) entry which is preliminary data.</text>
</comment>
<dbReference type="EMBL" id="JASCZI010152182">
    <property type="protein sequence ID" value="MED6175598.1"/>
    <property type="molecule type" value="Genomic_DNA"/>
</dbReference>
<protein>
    <submittedName>
        <fullName evidence="1">Uncharacterized protein</fullName>
    </submittedName>
</protein>
<gene>
    <name evidence="1" type="ORF">PIB30_079907</name>
</gene>
<evidence type="ECO:0000313" key="2">
    <source>
        <dbReference type="Proteomes" id="UP001341840"/>
    </source>
</evidence>
<keyword evidence="2" id="KW-1185">Reference proteome</keyword>
<sequence length="141" mass="16128">MYTIGNSQKTKNTGLRTITTDCRPPHHPQGHKNVQPELKHRVGKHWKIAAHPRVLNCACCILNGALPTTVCPRCLRNEETKAHLLKNYEFAQVFQFHYLMSLRTGDSLDVHMASWICSTLEKLDLDLCGLFCFSLLEPWRA</sequence>
<organism evidence="1 2">
    <name type="scientific">Stylosanthes scabra</name>
    <dbReference type="NCBI Taxonomy" id="79078"/>
    <lineage>
        <taxon>Eukaryota</taxon>
        <taxon>Viridiplantae</taxon>
        <taxon>Streptophyta</taxon>
        <taxon>Embryophyta</taxon>
        <taxon>Tracheophyta</taxon>
        <taxon>Spermatophyta</taxon>
        <taxon>Magnoliopsida</taxon>
        <taxon>eudicotyledons</taxon>
        <taxon>Gunneridae</taxon>
        <taxon>Pentapetalae</taxon>
        <taxon>rosids</taxon>
        <taxon>fabids</taxon>
        <taxon>Fabales</taxon>
        <taxon>Fabaceae</taxon>
        <taxon>Papilionoideae</taxon>
        <taxon>50 kb inversion clade</taxon>
        <taxon>dalbergioids sensu lato</taxon>
        <taxon>Dalbergieae</taxon>
        <taxon>Pterocarpus clade</taxon>
        <taxon>Stylosanthes</taxon>
    </lineage>
</organism>
<evidence type="ECO:0000313" key="1">
    <source>
        <dbReference type="EMBL" id="MED6175598.1"/>
    </source>
</evidence>
<dbReference type="Proteomes" id="UP001341840">
    <property type="component" value="Unassembled WGS sequence"/>
</dbReference>